<gene>
    <name evidence="1" type="ORF">DEBURN_LOCUS2451</name>
</gene>
<feature type="non-terminal residue" evidence="1">
    <location>
        <position position="290"/>
    </location>
</feature>
<proteinExistence type="predicted"/>
<organism evidence="1 2">
    <name type="scientific">Diversispora eburnea</name>
    <dbReference type="NCBI Taxonomy" id="1213867"/>
    <lineage>
        <taxon>Eukaryota</taxon>
        <taxon>Fungi</taxon>
        <taxon>Fungi incertae sedis</taxon>
        <taxon>Mucoromycota</taxon>
        <taxon>Glomeromycotina</taxon>
        <taxon>Glomeromycetes</taxon>
        <taxon>Diversisporales</taxon>
        <taxon>Diversisporaceae</taxon>
        <taxon>Diversispora</taxon>
    </lineage>
</organism>
<dbReference type="OrthoDB" id="2416239at2759"/>
<dbReference type="CDD" id="cd00590">
    <property type="entry name" value="RRM_SF"/>
    <property type="match status" value="1"/>
</dbReference>
<dbReference type="AlphaFoldDB" id="A0A9N8YZT2"/>
<dbReference type="GO" id="GO:0003676">
    <property type="term" value="F:nucleic acid binding"/>
    <property type="evidence" value="ECO:0007669"/>
    <property type="project" value="InterPro"/>
</dbReference>
<evidence type="ECO:0000313" key="2">
    <source>
        <dbReference type="Proteomes" id="UP000789706"/>
    </source>
</evidence>
<dbReference type="InterPro" id="IPR035979">
    <property type="entry name" value="RBD_domain_sf"/>
</dbReference>
<dbReference type="Proteomes" id="UP000789706">
    <property type="component" value="Unassembled WGS sequence"/>
</dbReference>
<dbReference type="SUPFAM" id="SSF54928">
    <property type="entry name" value="RNA-binding domain, RBD"/>
    <property type="match status" value="1"/>
</dbReference>
<dbReference type="EMBL" id="CAJVPK010000133">
    <property type="protein sequence ID" value="CAG8456621.1"/>
    <property type="molecule type" value="Genomic_DNA"/>
</dbReference>
<name>A0A9N8YZT2_9GLOM</name>
<comment type="caution">
    <text evidence="1">The sequence shown here is derived from an EMBL/GenBank/DDBJ whole genome shotgun (WGS) entry which is preliminary data.</text>
</comment>
<protein>
    <submittedName>
        <fullName evidence="1">9127_t:CDS:1</fullName>
    </submittedName>
</protein>
<reference evidence="1" key="1">
    <citation type="submission" date="2021-06" db="EMBL/GenBank/DDBJ databases">
        <authorList>
            <person name="Kallberg Y."/>
            <person name="Tangrot J."/>
            <person name="Rosling A."/>
        </authorList>
    </citation>
    <scope>NUCLEOTIDE SEQUENCE</scope>
    <source>
        <strain evidence="1">AZ414A</strain>
    </source>
</reference>
<accession>A0A9N8YZT2</accession>
<sequence length="290" mass="34265">MGKNISEKVEKVRKILKKETVVVLVKTEIFKNNKIIFALYDNEEEMEKGKQCDMGGNAGKPTYMHRAKIFRRNPIKELMHDVKLLDVPLGMKNKELKEDLENKYGAIERLTMRVNNMWQSAVVIFKEKEDAKKVMEKWSIIIGEDSLRITQIDKIADNLKSREEHVTRIIGLPNGITVRELWPHVEKIEAKTYYIPRTRTYRCKSEAIVSFEDHETCKNSLNVFWKFGEFNIRIVDIQTKMCHQDGVEKIENMLIDINAHLDRIENHLWETMQQQYEDYEIEEDENENMG</sequence>
<evidence type="ECO:0000313" key="1">
    <source>
        <dbReference type="EMBL" id="CAG8456621.1"/>
    </source>
</evidence>
<keyword evidence="2" id="KW-1185">Reference proteome</keyword>